<evidence type="ECO:0000256" key="2">
    <source>
        <dbReference type="ARBA" id="ARBA00022448"/>
    </source>
</evidence>
<evidence type="ECO:0000256" key="11">
    <source>
        <dbReference type="SAM" id="Phobius"/>
    </source>
</evidence>
<keyword evidence="15" id="KW-1185">Reference proteome</keyword>
<feature type="region of interest" description="Disordered" evidence="10">
    <location>
        <begin position="610"/>
        <end position="629"/>
    </location>
</feature>
<keyword evidence="4 8" id="KW-0812">Transmembrane</keyword>
<dbReference type="NCBIfam" id="TIGR04057">
    <property type="entry name" value="SusC_RagA_signa"/>
    <property type="match status" value="1"/>
</dbReference>
<dbReference type="Proteomes" id="UP000016584">
    <property type="component" value="Unassembled WGS sequence"/>
</dbReference>
<organism evidence="14 15">
    <name type="scientific">Sphingobacterium paucimobilis HER1398</name>
    <dbReference type="NCBI Taxonomy" id="1346330"/>
    <lineage>
        <taxon>Bacteria</taxon>
        <taxon>Pseudomonadati</taxon>
        <taxon>Bacteroidota</taxon>
        <taxon>Sphingobacteriia</taxon>
        <taxon>Sphingobacteriales</taxon>
        <taxon>Sphingobacteriaceae</taxon>
        <taxon>Sphingobacterium</taxon>
    </lineage>
</organism>
<keyword evidence="5 9" id="KW-0798">TonB box</keyword>
<reference evidence="14 15" key="1">
    <citation type="journal article" date="2013" name="Genome Announc.">
        <title>The Draft Genome Sequence of Sphingomonas paucimobilis Strain HER1398 (Proteobacteria), Host to the Giant PAU Phage, Indicates That It Is a Member of the Genus Sphingobacterium (Bacteroidetes).</title>
        <authorList>
            <person name="White R.A.III."/>
            <person name="Suttle C.A."/>
        </authorList>
    </citation>
    <scope>NUCLEOTIDE SEQUENCE [LARGE SCALE GENOMIC DNA]</scope>
    <source>
        <strain evidence="14 15">HER1398</strain>
    </source>
</reference>
<dbReference type="PATRIC" id="fig|1346330.5.peg.2367"/>
<evidence type="ECO:0000259" key="12">
    <source>
        <dbReference type="Pfam" id="PF00593"/>
    </source>
</evidence>
<keyword evidence="6 8" id="KW-0472">Membrane</keyword>
<dbReference type="InterPro" id="IPR023997">
    <property type="entry name" value="TonB-dep_OMP_SusC/RagA_CS"/>
</dbReference>
<dbReference type="InterPro" id="IPR036942">
    <property type="entry name" value="Beta-barrel_TonB_sf"/>
</dbReference>
<dbReference type="InterPro" id="IPR000531">
    <property type="entry name" value="Beta-barrel_TonB"/>
</dbReference>
<keyword evidence="3 8" id="KW-1134">Transmembrane beta strand</keyword>
<dbReference type="InterPro" id="IPR023996">
    <property type="entry name" value="TonB-dep_OMP_SusC/RagA"/>
</dbReference>
<evidence type="ECO:0000256" key="7">
    <source>
        <dbReference type="ARBA" id="ARBA00023237"/>
    </source>
</evidence>
<comment type="similarity">
    <text evidence="8 9">Belongs to the TonB-dependent receptor family.</text>
</comment>
<comment type="caution">
    <text evidence="14">The sequence shown here is derived from an EMBL/GenBank/DDBJ whole genome shotgun (WGS) entry which is preliminary data.</text>
</comment>
<dbReference type="NCBIfam" id="TIGR04056">
    <property type="entry name" value="OMP_RagA_SusC"/>
    <property type="match status" value="1"/>
</dbReference>
<keyword evidence="2 8" id="KW-0813">Transport</keyword>
<dbReference type="SUPFAM" id="SSF49464">
    <property type="entry name" value="Carboxypeptidase regulatory domain-like"/>
    <property type="match status" value="1"/>
</dbReference>
<evidence type="ECO:0000256" key="1">
    <source>
        <dbReference type="ARBA" id="ARBA00004571"/>
    </source>
</evidence>
<dbReference type="Gene3D" id="3.55.50.30">
    <property type="match status" value="1"/>
</dbReference>
<dbReference type="Gene3D" id="2.170.130.10">
    <property type="entry name" value="TonB-dependent receptor, plug domain"/>
    <property type="match status" value="1"/>
</dbReference>
<dbReference type="Pfam" id="PF00593">
    <property type="entry name" value="TonB_dep_Rec_b-barrel"/>
    <property type="match status" value="1"/>
</dbReference>
<evidence type="ECO:0008006" key="16">
    <source>
        <dbReference type="Google" id="ProtNLM"/>
    </source>
</evidence>
<dbReference type="eggNOG" id="COG4771">
    <property type="taxonomic scope" value="Bacteria"/>
</dbReference>
<dbReference type="STRING" id="1346330.M472_09660"/>
<evidence type="ECO:0000256" key="8">
    <source>
        <dbReference type="PROSITE-ProRule" id="PRU01360"/>
    </source>
</evidence>
<evidence type="ECO:0000313" key="14">
    <source>
        <dbReference type="EMBL" id="ERJ59036.1"/>
    </source>
</evidence>
<dbReference type="Gene3D" id="2.60.40.1120">
    <property type="entry name" value="Carboxypeptidase-like, regulatory domain"/>
    <property type="match status" value="1"/>
</dbReference>
<feature type="domain" description="TonB-dependent receptor-like beta-barrel" evidence="12">
    <location>
        <begin position="533"/>
        <end position="900"/>
    </location>
</feature>
<dbReference type="InterPro" id="IPR037066">
    <property type="entry name" value="Plug_dom_sf"/>
</dbReference>
<evidence type="ECO:0000256" key="10">
    <source>
        <dbReference type="SAM" id="MobiDB-lite"/>
    </source>
</evidence>
<keyword evidence="7 8" id="KW-0998">Cell outer membrane</keyword>
<name>U2HBD8_9SPHI</name>
<dbReference type="Gene3D" id="2.40.170.20">
    <property type="entry name" value="TonB-dependent receptor, beta-barrel domain"/>
    <property type="match status" value="1"/>
</dbReference>
<gene>
    <name evidence="14" type="ORF">M472_09660</name>
</gene>
<evidence type="ECO:0000259" key="13">
    <source>
        <dbReference type="Pfam" id="PF07715"/>
    </source>
</evidence>
<evidence type="ECO:0000256" key="4">
    <source>
        <dbReference type="ARBA" id="ARBA00022692"/>
    </source>
</evidence>
<accession>U2HBD8</accession>
<dbReference type="PROSITE" id="PS52016">
    <property type="entry name" value="TONB_DEPENDENT_REC_3"/>
    <property type="match status" value="1"/>
</dbReference>
<evidence type="ECO:0000256" key="5">
    <source>
        <dbReference type="ARBA" id="ARBA00023077"/>
    </source>
</evidence>
<dbReference type="InterPro" id="IPR012910">
    <property type="entry name" value="Plug_dom"/>
</dbReference>
<sequence>MQKILVFANREIYDRFPLYLRQNIHFFMRVNLVCLPLLVLAMSLFGANTGVGQGVNTKKIVLSANGLTLRDALKNLQEVSGLTVFYPSEVVNQYPVVKLDKQTRTITETLDVLLSGTILQYRVNKGNIVLSVKDADDEQGIRISGIVQDLAGNPLSGVTILVENWDRQTDLTNSSTASDRQGHWGLVVPSEDVNIKFQYLGYKTVVKSVKEIQRNGVVFLEMSQDNLDEVVVIGYGTTTRRKNTGSVASLTAKDITSQPVSNPLAALSGRMSGVLIAQNNGVPGSAVQIQVRNQASLSATSSGSIPLYVIDGVPFTNFNGSQPANDNLNAFSSSGSAGGLSPFNMINPADIERIDVLKDADATAIYGSRGANGVVLITTKKGTSGRTRIGVNFNTGYTEVNRFIPMLDLDQYLTLRKQAFTNDGTTPTIANAPDLVEWDQKKSTDWQKFLIGDRGHVSDVQANLAGGNDYTRFFFNTGYRSESTVYPDDNKYNRITSRLNLDHRSSDNKFNAALSVSYANDDSNMPASDVTSSYTLPPNYPLYNQNNELYWVVVNNSTVNNPLALLKRRALSNTNNLISNANLSYKILPGLTAKANFGYTITQLRQNNQTPIASQNPSNNPKGSSSFSNTKAQNWIIEPTLDYGTDLGSGRLTALLGGSFQQNSSHTQTTNGTNYEIDALLGSLSAAGNFTASNNIVYYKYAAAFGKINYDWKDKYLINATFRRDGSSRFGPNNRFGTFGAVGLGWIFTNEDFFKDNGVLSFGKIRGSFGTTGNDQIPNYIHLSLYTPTTAYLQSPAMNVVTLPNANIQWETTKKLEFAMDLGFLKDRILFTANYFRNRSSNQLTDASLATQSGVNSFKTNLPALIQNTGLELELNTSNIQQENFQWRTSANFTFYKNKLVDFPGLEQSYYASSYVVGEPINLIRLYHYLGVNPDNGQAIYEDRDGNGTINSDDRYIADLGTPFYGGFNNTFSYKGLELGVFFQFNHRFGVTKILNSRPGAFTNQNEYWADYWTVDNKQTSIPAPNSASYNQFTQSDAVYGDASYLKLRSVNLSYTLPTSWASRAKMSNCSVFVQAQNLFTWAKNPYVLDTETTIGGGPPGLGTGTLQQVLPPLRTVVFGINCQF</sequence>
<dbReference type="InterPro" id="IPR039426">
    <property type="entry name" value="TonB-dep_rcpt-like"/>
</dbReference>
<evidence type="ECO:0000256" key="3">
    <source>
        <dbReference type="ARBA" id="ARBA00022452"/>
    </source>
</evidence>
<dbReference type="SUPFAM" id="SSF56935">
    <property type="entry name" value="Porins"/>
    <property type="match status" value="1"/>
</dbReference>
<evidence type="ECO:0000256" key="9">
    <source>
        <dbReference type="RuleBase" id="RU003357"/>
    </source>
</evidence>
<evidence type="ECO:0000256" key="6">
    <source>
        <dbReference type="ARBA" id="ARBA00023136"/>
    </source>
</evidence>
<keyword evidence="11" id="KW-1133">Transmembrane helix</keyword>
<feature type="domain" description="TonB-dependent receptor plug" evidence="13">
    <location>
        <begin position="241"/>
        <end position="374"/>
    </location>
</feature>
<comment type="subcellular location">
    <subcellularLocation>
        <location evidence="1 8">Cell outer membrane</location>
        <topology evidence="1 8">Multi-pass membrane protein</topology>
    </subcellularLocation>
</comment>
<dbReference type="Pfam" id="PF07715">
    <property type="entry name" value="Plug"/>
    <property type="match status" value="1"/>
</dbReference>
<evidence type="ECO:0000313" key="15">
    <source>
        <dbReference type="Proteomes" id="UP000016584"/>
    </source>
</evidence>
<dbReference type="GO" id="GO:0009279">
    <property type="term" value="C:cell outer membrane"/>
    <property type="evidence" value="ECO:0007669"/>
    <property type="project" value="UniProtKB-SubCell"/>
</dbReference>
<proteinExistence type="inferred from homology"/>
<dbReference type="AlphaFoldDB" id="U2HBD8"/>
<feature type="transmembrane region" description="Helical" evidence="11">
    <location>
        <begin position="26"/>
        <end position="47"/>
    </location>
</feature>
<protein>
    <recommendedName>
        <fullName evidence="16">Secretin/TonB short N-terminal domain-containing protein</fullName>
    </recommendedName>
</protein>
<dbReference type="Pfam" id="PF13715">
    <property type="entry name" value="CarbopepD_reg_2"/>
    <property type="match status" value="1"/>
</dbReference>
<dbReference type="InterPro" id="IPR008969">
    <property type="entry name" value="CarboxyPept-like_regulatory"/>
</dbReference>
<dbReference type="EMBL" id="ATDL01000015">
    <property type="protein sequence ID" value="ERJ59036.1"/>
    <property type="molecule type" value="Genomic_DNA"/>
</dbReference>